<dbReference type="Proteomes" id="UP001390339">
    <property type="component" value="Unassembled WGS sequence"/>
</dbReference>
<organism evidence="1 2">
    <name type="scientific">Apiospora arundinis</name>
    <dbReference type="NCBI Taxonomy" id="335852"/>
    <lineage>
        <taxon>Eukaryota</taxon>
        <taxon>Fungi</taxon>
        <taxon>Dikarya</taxon>
        <taxon>Ascomycota</taxon>
        <taxon>Pezizomycotina</taxon>
        <taxon>Sordariomycetes</taxon>
        <taxon>Xylariomycetidae</taxon>
        <taxon>Amphisphaeriales</taxon>
        <taxon>Apiosporaceae</taxon>
        <taxon>Apiospora</taxon>
    </lineage>
</organism>
<comment type="caution">
    <text evidence="1">The sequence shown here is derived from an EMBL/GenBank/DDBJ whole genome shotgun (WGS) entry which is preliminary data.</text>
</comment>
<sequence>MIEVEIYTCGVYPWEAITTLALIFDIRMKPGVPWHSTCNRMLCYSDRRSIGTGPDLSLSQDLDVTSEQFSGYTPFHGNDDTSGFDFSKICSY</sequence>
<evidence type="ECO:0000313" key="1">
    <source>
        <dbReference type="EMBL" id="KAK8856806.1"/>
    </source>
</evidence>
<gene>
    <name evidence="1" type="ORF">PGQ11_012718</name>
</gene>
<keyword evidence="2" id="KW-1185">Reference proteome</keyword>
<name>A0ABR2I398_9PEZI</name>
<dbReference type="EMBL" id="JAPCWZ010000007">
    <property type="protein sequence ID" value="KAK8856806.1"/>
    <property type="molecule type" value="Genomic_DNA"/>
</dbReference>
<accession>A0ABR2I398</accession>
<protein>
    <submittedName>
        <fullName evidence="1">Uncharacterized protein</fullName>
    </submittedName>
</protein>
<evidence type="ECO:0000313" key="2">
    <source>
        <dbReference type="Proteomes" id="UP001390339"/>
    </source>
</evidence>
<proteinExistence type="predicted"/>
<reference evidence="1 2" key="1">
    <citation type="journal article" date="2024" name="IMA Fungus">
        <title>Apiospora arundinis, a panoply of carbohydrate-active enzymes and secondary metabolites.</title>
        <authorList>
            <person name="Sorensen T."/>
            <person name="Petersen C."/>
            <person name="Muurmann A.T."/>
            <person name="Christiansen J.V."/>
            <person name="Brundto M.L."/>
            <person name="Overgaard C.K."/>
            <person name="Boysen A.T."/>
            <person name="Wollenberg R.D."/>
            <person name="Larsen T.O."/>
            <person name="Sorensen J.L."/>
            <person name="Nielsen K.L."/>
            <person name="Sondergaard T.E."/>
        </authorList>
    </citation>
    <scope>NUCLEOTIDE SEQUENCE [LARGE SCALE GENOMIC DNA]</scope>
    <source>
        <strain evidence="1 2">AAU 773</strain>
    </source>
</reference>